<organism evidence="2 3">
    <name type="scientific">Enterococcus mundtii</name>
    <dbReference type="NCBI Taxonomy" id="53346"/>
    <lineage>
        <taxon>Bacteria</taxon>
        <taxon>Bacillati</taxon>
        <taxon>Bacillota</taxon>
        <taxon>Bacilli</taxon>
        <taxon>Lactobacillales</taxon>
        <taxon>Enterococcaceae</taxon>
        <taxon>Enterococcus</taxon>
    </lineage>
</organism>
<reference evidence="2 3" key="1">
    <citation type="submission" date="2016-12" db="EMBL/GenBank/DDBJ databases">
        <authorList>
            <person name="Song W.-J."/>
            <person name="Kurnit D.M."/>
        </authorList>
    </citation>
    <scope>NUCLEOTIDE SEQUENCE [LARGE SCALE GENOMIC DNA]</scope>
    <source>
        <strain evidence="2 3">CGB1038-1_S1</strain>
    </source>
</reference>
<dbReference type="AlphaFoldDB" id="A0A1V2UII8"/>
<dbReference type="RefSeq" id="WP_062804730.1">
    <property type="nucleotide sequence ID" value="NZ_CABMMO010000007.1"/>
</dbReference>
<accession>A0A1V2UII8</accession>
<proteinExistence type="predicted"/>
<evidence type="ECO:0000313" key="3">
    <source>
        <dbReference type="Proteomes" id="UP000189299"/>
    </source>
</evidence>
<dbReference type="Proteomes" id="UP000189299">
    <property type="component" value="Unassembled WGS sequence"/>
</dbReference>
<comment type="caution">
    <text evidence="2">The sequence shown here is derived from an EMBL/GenBank/DDBJ whole genome shotgun (WGS) entry which is preliminary data.</text>
</comment>
<feature type="coiled-coil region" evidence="1">
    <location>
        <begin position="248"/>
        <end position="300"/>
    </location>
</feature>
<sequence>MDPIIKNQLVSFYTNAVELNLLRKSNYRKLIFLLATFEQGKSASIKQLPLQIEEKDIQKSLRFADQCMDEVVKAINQKAHKGTNKNKLRKLVNEATNQVTERVIDQNKAGLNKIMMSYDVHRLHANFAKAKLSPGEIQNQSKAQIQELLQMLSQQLEENIHYKLSLRGLSLNLPLSEKIVRTPVSLKYTHCDLLMYKKRTYQNKRLTLTEKIEQSTYIKSFHPPKNNQKKSLNQLIFKEKKDPEGHLRKKILKEIKQLEQKEKKLQEKLLHLNFKSGEVSANKKSKIKEMQKEIELFKQEHSKKQPLSQKMRQANYTIKEGYRGPIKVPSNSLLRKSQVVR</sequence>
<protein>
    <submittedName>
        <fullName evidence="2">Uncharacterized protein</fullName>
    </submittedName>
</protein>
<dbReference type="EMBL" id="MSTR01000007">
    <property type="protein sequence ID" value="ONN43096.1"/>
    <property type="molecule type" value="Genomic_DNA"/>
</dbReference>
<evidence type="ECO:0000313" key="2">
    <source>
        <dbReference type="EMBL" id="ONN43096.1"/>
    </source>
</evidence>
<gene>
    <name evidence="2" type="ORF">BTN92_08485</name>
</gene>
<keyword evidence="1" id="KW-0175">Coiled coil</keyword>
<name>A0A1V2UII8_ENTMU</name>
<evidence type="ECO:0000256" key="1">
    <source>
        <dbReference type="SAM" id="Coils"/>
    </source>
</evidence>